<keyword evidence="1" id="KW-1185">Reference proteome</keyword>
<name>A0A915CJW5_PARUN</name>
<organism evidence="1 2">
    <name type="scientific">Parascaris univalens</name>
    <name type="common">Nematode worm</name>
    <dbReference type="NCBI Taxonomy" id="6257"/>
    <lineage>
        <taxon>Eukaryota</taxon>
        <taxon>Metazoa</taxon>
        <taxon>Ecdysozoa</taxon>
        <taxon>Nematoda</taxon>
        <taxon>Chromadorea</taxon>
        <taxon>Rhabditida</taxon>
        <taxon>Spirurina</taxon>
        <taxon>Ascaridomorpha</taxon>
        <taxon>Ascaridoidea</taxon>
        <taxon>Ascarididae</taxon>
        <taxon>Parascaris</taxon>
    </lineage>
</organism>
<proteinExistence type="predicted"/>
<dbReference type="WBParaSite" id="PgR349X_g002_t03">
    <property type="protein sequence ID" value="PgR349X_g002_t03"/>
    <property type="gene ID" value="PgR349X_g002"/>
</dbReference>
<dbReference type="AlphaFoldDB" id="A0A915CJW5"/>
<accession>A0A915CJW5</accession>
<dbReference type="Proteomes" id="UP000887569">
    <property type="component" value="Unplaced"/>
</dbReference>
<sequence length="40" mass="4574">LQRFAKCSLRKAFRRSFQSNYKRQRLGRCGLAATPNAGCL</sequence>
<protein>
    <submittedName>
        <fullName evidence="2">Uncharacterized protein</fullName>
    </submittedName>
</protein>
<evidence type="ECO:0000313" key="2">
    <source>
        <dbReference type="WBParaSite" id="PgR349X_g002_t03"/>
    </source>
</evidence>
<evidence type="ECO:0000313" key="1">
    <source>
        <dbReference type="Proteomes" id="UP000887569"/>
    </source>
</evidence>
<reference evidence="2" key="1">
    <citation type="submission" date="2022-11" db="UniProtKB">
        <authorList>
            <consortium name="WormBaseParasite"/>
        </authorList>
    </citation>
    <scope>IDENTIFICATION</scope>
</reference>